<dbReference type="AlphaFoldDB" id="A0AAU9L4J6"/>
<feature type="region of interest" description="Disordered" evidence="1">
    <location>
        <begin position="127"/>
        <end position="153"/>
    </location>
</feature>
<feature type="region of interest" description="Disordered" evidence="1">
    <location>
        <begin position="67"/>
        <end position="91"/>
    </location>
</feature>
<protein>
    <submittedName>
        <fullName evidence="2">Uncharacterized protein</fullName>
    </submittedName>
</protein>
<proteinExistence type="predicted"/>
<dbReference type="Proteomes" id="UP001160483">
    <property type="component" value="Unassembled WGS sequence"/>
</dbReference>
<sequence>MTSYSHLQLKSVDESLLHQPLCLPQPDDSTLLSTSTFQDLSKQRIQFFSASQWKNLVSGRQQRSYPCVVSSQSPTSKREKDPTTRTSGKISEEALQPALGRVGETEKSMQMLKEQMAILTHHKGSSSLIGTKRAQKVTTQHRRRKKVNEVQNEEETMDEGVVIVSRSLRTNPYPNTSTMAYLLPH</sequence>
<reference evidence="2" key="1">
    <citation type="submission" date="2021-11" db="EMBL/GenBank/DDBJ databases">
        <authorList>
            <person name="Islam A."/>
            <person name="Islam S."/>
            <person name="Flora M.S."/>
            <person name="Rahman M."/>
            <person name="Ziaur R.M."/>
            <person name="Epstein J.H."/>
            <person name="Hassan M."/>
            <person name="Klassen M."/>
            <person name="Woodard K."/>
            <person name="Webb A."/>
            <person name="Webby R.J."/>
            <person name="El Zowalaty M.E."/>
        </authorList>
    </citation>
    <scope>NUCLEOTIDE SEQUENCE</scope>
    <source>
        <strain evidence="2">Pbs3</strain>
    </source>
</reference>
<dbReference type="EMBL" id="CAKKTJ010000320">
    <property type="protein sequence ID" value="CAH0479654.1"/>
    <property type="molecule type" value="Genomic_DNA"/>
</dbReference>
<evidence type="ECO:0000313" key="2">
    <source>
        <dbReference type="EMBL" id="CAH0479654.1"/>
    </source>
</evidence>
<feature type="compositionally biased region" description="Basic residues" evidence="1">
    <location>
        <begin position="133"/>
        <end position="146"/>
    </location>
</feature>
<accession>A0AAU9L4J6</accession>
<comment type="caution">
    <text evidence="2">The sequence shown here is derived from an EMBL/GenBank/DDBJ whole genome shotgun (WGS) entry which is preliminary data.</text>
</comment>
<evidence type="ECO:0000313" key="3">
    <source>
        <dbReference type="Proteomes" id="UP001160483"/>
    </source>
</evidence>
<name>A0AAU9L4J6_9STRA</name>
<gene>
    <name evidence="2" type="ORF">PBS003_LOCUS6289</name>
</gene>
<evidence type="ECO:0000256" key="1">
    <source>
        <dbReference type="SAM" id="MobiDB-lite"/>
    </source>
</evidence>
<organism evidence="2 3">
    <name type="scientific">Peronospora belbahrii</name>
    <dbReference type="NCBI Taxonomy" id="622444"/>
    <lineage>
        <taxon>Eukaryota</taxon>
        <taxon>Sar</taxon>
        <taxon>Stramenopiles</taxon>
        <taxon>Oomycota</taxon>
        <taxon>Peronosporomycetes</taxon>
        <taxon>Peronosporales</taxon>
        <taxon>Peronosporaceae</taxon>
        <taxon>Peronospora</taxon>
    </lineage>
</organism>